<name>A0A5B7IEK0_PORTR</name>
<dbReference type="Proteomes" id="UP000324222">
    <property type="component" value="Unassembled WGS sequence"/>
</dbReference>
<dbReference type="AlphaFoldDB" id="A0A5B7IEK0"/>
<organism evidence="1 2">
    <name type="scientific">Portunus trituberculatus</name>
    <name type="common">Swimming crab</name>
    <name type="synonym">Neptunus trituberculatus</name>
    <dbReference type="NCBI Taxonomy" id="210409"/>
    <lineage>
        <taxon>Eukaryota</taxon>
        <taxon>Metazoa</taxon>
        <taxon>Ecdysozoa</taxon>
        <taxon>Arthropoda</taxon>
        <taxon>Crustacea</taxon>
        <taxon>Multicrustacea</taxon>
        <taxon>Malacostraca</taxon>
        <taxon>Eumalacostraca</taxon>
        <taxon>Eucarida</taxon>
        <taxon>Decapoda</taxon>
        <taxon>Pleocyemata</taxon>
        <taxon>Brachyura</taxon>
        <taxon>Eubrachyura</taxon>
        <taxon>Portunoidea</taxon>
        <taxon>Portunidae</taxon>
        <taxon>Portuninae</taxon>
        <taxon>Portunus</taxon>
    </lineage>
</organism>
<protein>
    <submittedName>
        <fullName evidence="1">Uncharacterized protein</fullName>
    </submittedName>
</protein>
<evidence type="ECO:0000313" key="1">
    <source>
        <dbReference type="EMBL" id="MPC80396.1"/>
    </source>
</evidence>
<dbReference type="EMBL" id="VSRR010053891">
    <property type="protein sequence ID" value="MPC80396.1"/>
    <property type="molecule type" value="Genomic_DNA"/>
</dbReference>
<sequence>MYRTARRRVVIFVREDEVGFTASAAGRILRRESKALFIFLMRLLAVLGLSEYFPRDGLPWPLSCRILGSPLRKVFPVMTRTAIH</sequence>
<proteinExistence type="predicted"/>
<comment type="caution">
    <text evidence="1">The sequence shown here is derived from an EMBL/GenBank/DDBJ whole genome shotgun (WGS) entry which is preliminary data.</text>
</comment>
<evidence type="ECO:0000313" key="2">
    <source>
        <dbReference type="Proteomes" id="UP000324222"/>
    </source>
</evidence>
<reference evidence="1 2" key="1">
    <citation type="submission" date="2019-05" db="EMBL/GenBank/DDBJ databases">
        <title>Another draft genome of Portunus trituberculatus and its Hox gene families provides insights of decapod evolution.</title>
        <authorList>
            <person name="Jeong J.-H."/>
            <person name="Song I."/>
            <person name="Kim S."/>
            <person name="Choi T."/>
            <person name="Kim D."/>
            <person name="Ryu S."/>
            <person name="Kim W."/>
        </authorList>
    </citation>
    <scope>NUCLEOTIDE SEQUENCE [LARGE SCALE GENOMIC DNA]</scope>
    <source>
        <tissue evidence="1">Muscle</tissue>
    </source>
</reference>
<keyword evidence="2" id="KW-1185">Reference proteome</keyword>
<accession>A0A5B7IEK0</accession>
<gene>
    <name evidence="1" type="ORF">E2C01_074973</name>
</gene>